<organism evidence="2 3">
    <name type="scientific">Jeotgalibacillus proteolyticus</name>
    <dbReference type="NCBI Taxonomy" id="2082395"/>
    <lineage>
        <taxon>Bacteria</taxon>
        <taxon>Bacillati</taxon>
        <taxon>Bacillota</taxon>
        <taxon>Bacilli</taxon>
        <taxon>Bacillales</taxon>
        <taxon>Caryophanaceae</taxon>
        <taxon>Jeotgalibacillus</taxon>
    </lineage>
</organism>
<dbReference type="GO" id="GO:0046872">
    <property type="term" value="F:metal ion binding"/>
    <property type="evidence" value="ECO:0007669"/>
    <property type="project" value="InterPro"/>
</dbReference>
<proteinExistence type="predicted"/>
<dbReference type="Gene3D" id="3.40.50.280">
    <property type="entry name" value="Cobalamin-binding domain"/>
    <property type="match status" value="1"/>
</dbReference>
<dbReference type="Proteomes" id="UP000239047">
    <property type="component" value="Unassembled WGS sequence"/>
</dbReference>
<comment type="caution">
    <text evidence="2">The sequence shown here is derived from an EMBL/GenBank/DDBJ whole genome shotgun (WGS) entry which is preliminary data.</text>
</comment>
<dbReference type="CDD" id="cd02065">
    <property type="entry name" value="B12-binding_like"/>
    <property type="match status" value="1"/>
</dbReference>
<dbReference type="InterPro" id="IPR036724">
    <property type="entry name" value="Cobalamin-bd_sf"/>
</dbReference>
<dbReference type="EMBL" id="PREZ01000006">
    <property type="protein sequence ID" value="PPA69487.1"/>
    <property type="molecule type" value="Genomic_DNA"/>
</dbReference>
<gene>
    <name evidence="2" type="ORF">C4B60_16875</name>
</gene>
<dbReference type="SUPFAM" id="SSF52242">
    <property type="entry name" value="Cobalamin (vitamin B12)-binding domain"/>
    <property type="match status" value="1"/>
</dbReference>
<sequence length="219" mass="25201">MTNVYCPKELAGYFLEGNTVKAWKYINEQEKLTLLDTYHAMITPAMQHIGYLWETNEISVADEHLATVTCDYVVSRLAHARLASPEKNNRKAMFLCLEGEQHYIGLKMVNSLFEEMGWDTKYYGANLPVEYILKTAEAWQPAVVGLSVSIVYHLPKLKEYIEELSKLPNPPVVIVGGRLTEKYDLKPYCSENTIILKDLKEMREWLNYEQTKSKQDAAL</sequence>
<dbReference type="Gene3D" id="1.10.1240.10">
    <property type="entry name" value="Methionine synthase domain"/>
    <property type="match status" value="1"/>
</dbReference>
<feature type="domain" description="B12-binding" evidence="1">
    <location>
        <begin position="89"/>
        <end position="216"/>
    </location>
</feature>
<dbReference type="Pfam" id="PF02310">
    <property type="entry name" value="B12-binding"/>
    <property type="match status" value="1"/>
</dbReference>
<dbReference type="OrthoDB" id="5756833at2"/>
<keyword evidence="3" id="KW-1185">Reference proteome</keyword>
<protein>
    <submittedName>
        <fullName evidence="2">Cobalamin-binding protein</fullName>
    </submittedName>
</protein>
<dbReference type="InterPro" id="IPR003759">
    <property type="entry name" value="Cbl-bd_cap"/>
</dbReference>
<dbReference type="Pfam" id="PF02607">
    <property type="entry name" value="B12-binding_2"/>
    <property type="match status" value="1"/>
</dbReference>
<accession>A0A2S5G904</accession>
<dbReference type="InterPro" id="IPR006158">
    <property type="entry name" value="Cobalamin-bd"/>
</dbReference>
<name>A0A2S5G904_9BACL</name>
<reference evidence="2 3" key="1">
    <citation type="submission" date="2018-02" db="EMBL/GenBank/DDBJ databases">
        <title>Jeotgalibacillus proteolyticum sp. nov. a protease producing bacterium isolated from ocean sediments of Laizhou Bay.</title>
        <authorList>
            <person name="Li Y."/>
        </authorList>
    </citation>
    <scope>NUCLEOTIDE SEQUENCE [LARGE SCALE GENOMIC DNA]</scope>
    <source>
        <strain evidence="2 3">22-7</strain>
    </source>
</reference>
<evidence type="ECO:0000259" key="1">
    <source>
        <dbReference type="PROSITE" id="PS51332"/>
    </source>
</evidence>
<dbReference type="GO" id="GO:0031419">
    <property type="term" value="F:cobalamin binding"/>
    <property type="evidence" value="ECO:0007669"/>
    <property type="project" value="InterPro"/>
</dbReference>
<evidence type="ECO:0000313" key="2">
    <source>
        <dbReference type="EMBL" id="PPA69487.1"/>
    </source>
</evidence>
<dbReference type="AlphaFoldDB" id="A0A2S5G904"/>
<dbReference type="PROSITE" id="PS51332">
    <property type="entry name" value="B12_BINDING"/>
    <property type="match status" value="1"/>
</dbReference>
<evidence type="ECO:0000313" key="3">
    <source>
        <dbReference type="Proteomes" id="UP000239047"/>
    </source>
</evidence>
<dbReference type="InterPro" id="IPR036594">
    <property type="entry name" value="Meth_synthase_dom"/>
</dbReference>